<evidence type="ECO:0000313" key="1">
    <source>
        <dbReference type="EMBL" id="MBD2861623.1"/>
    </source>
</evidence>
<gene>
    <name evidence="1" type="ORF">IDH45_06405</name>
</gene>
<name>A0A927C7M0_9BACL</name>
<keyword evidence="2" id="KW-1185">Reference proteome</keyword>
<organism evidence="1 2">
    <name type="scientific">Paenibacillus oceani</name>
    <dbReference type="NCBI Taxonomy" id="2772510"/>
    <lineage>
        <taxon>Bacteria</taxon>
        <taxon>Bacillati</taxon>
        <taxon>Bacillota</taxon>
        <taxon>Bacilli</taxon>
        <taxon>Bacillales</taxon>
        <taxon>Paenibacillaceae</taxon>
        <taxon>Paenibacillus</taxon>
    </lineage>
</organism>
<evidence type="ECO:0000313" key="2">
    <source>
        <dbReference type="Proteomes" id="UP000639396"/>
    </source>
</evidence>
<dbReference type="Proteomes" id="UP000639396">
    <property type="component" value="Unassembled WGS sequence"/>
</dbReference>
<dbReference type="RefSeq" id="WP_190925781.1">
    <property type="nucleotide sequence ID" value="NZ_JACXJA010000006.1"/>
</dbReference>
<comment type="caution">
    <text evidence="1">The sequence shown here is derived from an EMBL/GenBank/DDBJ whole genome shotgun (WGS) entry which is preliminary data.</text>
</comment>
<reference evidence="1" key="1">
    <citation type="submission" date="2020-09" db="EMBL/GenBank/DDBJ databases">
        <title>A novel bacterium of genus Paenibacillus, isolated from South China Sea.</title>
        <authorList>
            <person name="Huang H."/>
            <person name="Mo K."/>
            <person name="Hu Y."/>
        </authorList>
    </citation>
    <scope>NUCLEOTIDE SEQUENCE</scope>
    <source>
        <strain evidence="1">IB182363</strain>
    </source>
</reference>
<accession>A0A927C7M0</accession>
<sequence length="61" mass="7256">MSSEEWYYKVSLIIGTVYDDVQDPEFRFSKGEKGKMQEFMDICLENGHEVKVELTKQEFDK</sequence>
<dbReference type="AlphaFoldDB" id="A0A927C7M0"/>
<proteinExistence type="predicted"/>
<dbReference type="EMBL" id="JACXJA010000006">
    <property type="protein sequence ID" value="MBD2861623.1"/>
    <property type="molecule type" value="Genomic_DNA"/>
</dbReference>
<protein>
    <submittedName>
        <fullName evidence="1">Uncharacterized protein</fullName>
    </submittedName>
</protein>